<evidence type="ECO:0000256" key="8">
    <source>
        <dbReference type="SAM" id="Phobius"/>
    </source>
</evidence>
<comment type="similarity">
    <text evidence="7">Belongs to the NusA family.</text>
</comment>
<dbReference type="CDD" id="cd22529">
    <property type="entry name" value="KH-II_NusA_rpt2"/>
    <property type="match status" value="1"/>
</dbReference>
<comment type="subcellular location">
    <subcellularLocation>
        <location evidence="7">Cytoplasm</location>
    </subcellularLocation>
</comment>
<evidence type="ECO:0000313" key="11">
    <source>
        <dbReference type="Proteomes" id="UP000662873"/>
    </source>
</evidence>
<dbReference type="FunFam" id="3.30.300.20:FF:000005">
    <property type="entry name" value="Transcription termination/antitermination protein NusA"/>
    <property type="match status" value="1"/>
</dbReference>
<dbReference type="CDD" id="cd04455">
    <property type="entry name" value="S1_NusA"/>
    <property type="match status" value="1"/>
</dbReference>
<keyword evidence="8" id="KW-0812">Transmembrane</keyword>
<evidence type="ECO:0000259" key="9">
    <source>
        <dbReference type="PROSITE" id="PS50126"/>
    </source>
</evidence>
<dbReference type="CDD" id="cd02134">
    <property type="entry name" value="KH-II_NusA_rpt1"/>
    <property type="match status" value="1"/>
</dbReference>
<keyword evidence="10" id="KW-0251">Elongation factor</keyword>
<dbReference type="SMART" id="SM00316">
    <property type="entry name" value="S1"/>
    <property type="match status" value="1"/>
</dbReference>
<evidence type="ECO:0000256" key="1">
    <source>
        <dbReference type="ARBA" id="ARBA00022472"/>
    </source>
</evidence>
<comment type="subunit">
    <text evidence="7">Monomer. Binds directly to the core enzyme of the DNA-dependent RNA polymerase and to nascent RNA.</text>
</comment>
<evidence type="ECO:0000256" key="6">
    <source>
        <dbReference type="ARBA" id="ARBA00023163"/>
    </source>
</evidence>
<dbReference type="Pfam" id="PF08529">
    <property type="entry name" value="NusA_N"/>
    <property type="match status" value="1"/>
</dbReference>
<dbReference type="Proteomes" id="UP000662873">
    <property type="component" value="Chromosome"/>
</dbReference>
<dbReference type="FunFam" id="3.30.300.20:FF:000002">
    <property type="entry name" value="Transcription termination/antitermination protein NusA"/>
    <property type="match status" value="1"/>
</dbReference>
<dbReference type="InterPro" id="IPR012340">
    <property type="entry name" value="NA-bd_OB-fold"/>
</dbReference>
<dbReference type="GO" id="GO:0003746">
    <property type="term" value="F:translation elongation factor activity"/>
    <property type="evidence" value="ECO:0007669"/>
    <property type="project" value="UniProtKB-KW"/>
</dbReference>
<dbReference type="InterPro" id="IPR058582">
    <property type="entry name" value="KH_NusA_2nd"/>
</dbReference>
<dbReference type="Gene3D" id="3.30.300.20">
    <property type="match status" value="2"/>
</dbReference>
<dbReference type="PROSITE" id="PS50084">
    <property type="entry name" value="KH_TYPE_1"/>
    <property type="match status" value="1"/>
</dbReference>
<keyword evidence="3 7" id="KW-0889">Transcription antitermination</keyword>
<dbReference type="SUPFAM" id="SSF54814">
    <property type="entry name" value="Prokaryotic type KH domain (KH-domain type II)"/>
    <property type="match status" value="2"/>
</dbReference>
<dbReference type="InterPro" id="IPR009019">
    <property type="entry name" value="KH_sf_prok-type"/>
</dbReference>
<proteinExistence type="inferred from homology"/>
<evidence type="ECO:0000256" key="3">
    <source>
        <dbReference type="ARBA" id="ARBA00022814"/>
    </source>
</evidence>
<keyword evidence="6 7" id="KW-0804">Transcription</keyword>
<dbReference type="EMBL" id="AP021858">
    <property type="protein sequence ID" value="BBO24822.1"/>
    <property type="molecule type" value="Genomic_DNA"/>
</dbReference>
<dbReference type="SUPFAM" id="SSF50249">
    <property type="entry name" value="Nucleic acid-binding proteins"/>
    <property type="match status" value="1"/>
</dbReference>
<dbReference type="Pfam" id="PF26594">
    <property type="entry name" value="KH_NusA_2nd"/>
    <property type="match status" value="1"/>
</dbReference>
<feature type="transmembrane region" description="Helical" evidence="8">
    <location>
        <begin position="13"/>
        <end position="35"/>
    </location>
</feature>
<evidence type="ECO:0000256" key="2">
    <source>
        <dbReference type="ARBA" id="ARBA00022490"/>
    </source>
</evidence>
<dbReference type="KEGG" id="npy:NPRO_24170"/>
<keyword evidence="8" id="KW-0472">Membrane</keyword>
<protein>
    <recommendedName>
        <fullName evidence="7">Transcription termination/antitermination protein NusA</fullName>
    </recommendedName>
</protein>
<evidence type="ECO:0000256" key="4">
    <source>
        <dbReference type="ARBA" id="ARBA00022884"/>
    </source>
</evidence>
<dbReference type="PROSITE" id="PS50126">
    <property type="entry name" value="S1"/>
    <property type="match status" value="1"/>
</dbReference>
<evidence type="ECO:0000256" key="5">
    <source>
        <dbReference type="ARBA" id="ARBA00023015"/>
    </source>
</evidence>
<accession>A0A809RY09</accession>
<dbReference type="Pfam" id="PF13184">
    <property type="entry name" value="KH_NusA_1st"/>
    <property type="match status" value="1"/>
</dbReference>
<dbReference type="GO" id="GO:0005829">
    <property type="term" value="C:cytosol"/>
    <property type="evidence" value="ECO:0007669"/>
    <property type="project" value="TreeGrafter"/>
</dbReference>
<dbReference type="AlphaFoldDB" id="A0A809RY09"/>
<dbReference type="Pfam" id="PF00575">
    <property type="entry name" value="S1"/>
    <property type="match status" value="1"/>
</dbReference>
<evidence type="ECO:0000256" key="7">
    <source>
        <dbReference type="HAMAP-Rule" id="MF_00945"/>
    </source>
</evidence>
<dbReference type="NCBIfam" id="TIGR01953">
    <property type="entry name" value="NusA"/>
    <property type="match status" value="1"/>
</dbReference>
<reference evidence="10" key="1">
    <citation type="journal article" name="DNA Res.">
        <title>The physiological potential of anammox bacteria as revealed by their core genome structure.</title>
        <authorList>
            <person name="Okubo T."/>
            <person name="Toyoda A."/>
            <person name="Fukuhara K."/>
            <person name="Uchiyama I."/>
            <person name="Harigaya Y."/>
            <person name="Kuroiwa M."/>
            <person name="Suzuki T."/>
            <person name="Murakami Y."/>
            <person name="Suwa Y."/>
            <person name="Takami H."/>
        </authorList>
    </citation>
    <scope>NUCLEOTIDE SEQUENCE</scope>
    <source>
        <strain evidence="10">317325-2</strain>
    </source>
</reference>
<dbReference type="InterPro" id="IPR015946">
    <property type="entry name" value="KH_dom-like_a/b"/>
</dbReference>
<keyword evidence="2 7" id="KW-0963">Cytoplasm</keyword>
<name>A0A809RY09_9BACT</name>
<dbReference type="InterPro" id="IPR036555">
    <property type="entry name" value="NusA_N_sf"/>
</dbReference>
<dbReference type="Gene3D" id="2.40.50.140">
    <property type="entry name" value="Nucleic acid-binding proteins"/>
    <property type="match status" value="1"/>
</dbReference>
<dbReference type="InterPro" id="IPR003029">
    <property type="entry name" value="S1_domain"/>
</dbReference>
<keyword evidence="1 7" id="KW-0806">Transcription termination</keyword>
<comment type="function">
    <text evidence="7">Participates in both transcription termination and antitermination.</text>
</comment>
<dbReference type="GO" id="GO:0003723">
    <property type="term" value="F:RNA binding"/>
    <property type="evidence" value="ECO:0007669"/>
    <property type="project" value="UniProtKB-UniRule"/>
</dbReference>
<gene>
    <name evidence="7" type="primary">nusA</name>
    <name evidence="10" type="ORF">NPRO_24170</name>
</gene>
<dbReference type="SUPFAM" id="SSF69705">
    <property type="entry name" value="Transcription factor NusA, N-terminal domain"/>
    <property type="match status" value="1"/>
</dbReference>
<sequence length="408" mass="45921">MDPGNPLGFAPKLWYTFVYNQVCLIGWSCAAFFYSRGTKWVRWQRSNMEILQQLRQIAQERDIPFDELLREIEEALAVAYKKYVGAAGEVAVHIDPERLMAPDKGMRVVVEKEVVGIVTEPSYQLSVAEARKKQPNAEVGDFVQVEVDPNRFGRIAASTFKQVLSQKLREAEIRQINEVFQEKIGDLVNGLVTRRDEHTVYIQVNKVEAELPRREQVPTESYRINDRLKVYVLKVDDSRRRLAVVVSRTHPNLLRKLFELEVPEIAQSIVQIKSVAREPGQRSKIAVISTDERVDAVGACVGPRGARVQAIVDELHDEKIDIVPFSDNPTTYIINALSPAKVNSIRLNEADRSAYVVVPDNQLSLAIGKGGQNVRLAARLTEWKIDIRSEAQAATESKPPVEEAEAGS</sequence>
<keyword evidence="5 7" id="KW-0805">Transcription regulation</keyword>
<dbReference type="PANTHER" id="PTHR22648">
    <property type="entry name" value="TRANSCRIPTION TERMINATION FACTOR NUSA"/>
    <property type="match status" value="1"/>
</dbReference>
<keyword evidence="8" id="KW-1133">Transmembrane helix</keyword>
<feature type="domain" description="S1 motif" evidence="9">
    <location>
        <begin position="185"/>
        <end position="247"/>
    </location>
</feature>
<keyword evidence="10" id="KW-0648">Protein biosynthesis</keyword>
<dbReference type="InterPro" id="IPR013735">
    <property type="entry name" value="TF_NusA_N"/>
</dbReference>
<evidence type="ECO:0000313" key="10">
    <source>
        <dbReference type="EMBL" id="BBO24822.1"/>
    </source>
</evidence>
<dbReference type="InterPro" id="IPR010213">
    <property type="entry name" value="TF_NusA"/>
</dbReference>
<dbReference type="GO" id="GO:0031564">
    <property type="term" value="P:transcription antitermination"/>
    <property type="evidence" value="ECO:0007669"/>
    <property type="project" value="UniProtKB-UniRule"/>
</dbReference>
<dbReference type="HAMAP" id="MF_00945_B">
    <property type="entry name" value="NusA_B"/>
    <property type="match status" value="1"/>
</dbReference>
<dbReference type="GO" id="GO:0003700">
    <property type="term" value="F:DNA-binding transcription factor activity"/>
    <property type="evidence" value="ECO:0007669"/>
    <property type="project" value="InterPro"/>
</dbReference>
<organism evidence="10 11">
    <name type="scientific">Candidatus Nitrosymbiomonas proteolyticus</name>
    <dbReference type="NCBI Taxonomy" id="2608984"/>
    <lineage>
        <taxon>Bacteria</taxon>
        <taxon>Bacillati</taxon>
        <taxon>Armatimonadota</taxon>
        <taxon>Armatimonadota incertae sedis</taxon>
        <taxon>Candidatus Nitrosymbiomonas</taxon>
    </lineage>
</organism>
<dbReference type="PANTHER" id="PTHR22648:SF0">
    <property type="entry name" value="TRANSCRIPTION TERMINATION_ANTITERMINATION PROTEIN NUSA"/>
    <property type="match status" value="1"/>
</dbReference>
<keyword evidence="4 7" id="KW-0694">RNA-binding</keyword>
<dbReference type="InterPro" id="IPR025249">
    <property type="entry name" value="TF_NusA_KH_1st"/>
</dbReference>
<dbReference type="InterPro" id="IPR030842">
    <property type="entry name" value="TF_NusA_bacterial"/>
</dbReference>
<dbReference type="Gene3D" id="3.30.1480.10">
    <property type="entry name" value="NusA, N-terminal domain"/>
    <property type="match status" value="1"/>
</dbReference>
<dbReference type="GO" id="GO:0006353">
    <property type="term" value="P:DNA-templated transcription termination"/>
    <property type="evidence" value="ECO:0007669"/>
    <property type="project" value="UniProtKB-UniRule"/>
</dbReference>